<organism evidence="1 2">
    <name type="scientific">Dendrobium nobile</name>
    <name type="common">Orchid</name>
    <dbReference type="NCBI Taxonomy" id="94219"/>
    <lineage>
        <taxon>Eukaryota</taxon>
        <taxon>Viridiplantae</taxon>
        <taxon>Streptophyta</taxon>
        <taxon>Embryophyta</taxon>
        <taxon>Tracheophyta</taxon>
        <taxon>Spermatophyta</taxon>
        <taxon>Magnoliopsida</taxon>
        <taxon>Liliopsida</taxon>
        <taxon>Asparagales</taxon>
        <taxon>Orchidaceae</taxon>
        <taxon>Epidendroideae</taxon>
        <taxon>Malaxideae</taxon>
        <taxon>Dendrobiinae</taxon>
        <taxon>Dendrobium</taxon>
    </lineage>
</organism>
<accession>A0A8T3B210</accession>
<reference evidence="1" key="1">
    <citation type="journal article" date="2022" name="Front. Genet.">
        <title>Chromosome-Scale Assembly of the Dendrobium nobile Genome Provides Insights Into the Molecular Mechanism of the Biosynthesis of the Medicinal Active Ingredient of Dendrobium.</title>
        <authorList>
            <person name="Xu Q."/>
            <person name="Niu S.-C."/>
            <person name="Li K.-L."/>
            <person name="Zheng P.-J."/>
            <person name="Zhang X.-J."/>
            <person name="Jia Y."/>
            <person name="Liu Y."/>
            <person name="Niu Y.-X."/>
            <person name="Yu L.-H."/>
            <person name="Chen D.-F."/>
            <person name="Zhang G.-Q."/>
        </authorList>
    </citation>
    <scope>NUCLEOTIDE SEQUENCE</scope>
    <source>
        <tissue evidence="1">Leaf</tissue>
    </source>
</reference>
<evidence type="ECO:0000313" key="1">
    <source>
        <dbReference type="EMBL" id="KAI0502148.1"/>
    </source>
</evidence>
<dbReference type="AlphaFoldDB" id="A0A8T3B210"/>
<comment type="caution">
    <text evidence="1">The sequence shown here is derived from an EMBL/GenBank/DDBJ whole genome shotgun (WGS) entry which is preliminary data.</text>
</comment>
<keyword evidence="2" id="KW-1185">Reference proteome</keyword>
<protein>
    <submittedName>
        <fullName evidence="1">Uncharacterized protein</fullName>
    </submittedName>
</protein>
<sequence>MVDDCLLFKHMLEEVEPLKYQIPPYRIEIICYACYDQICKSSASNECETFDCACQQ</sequence>
<dbReference type="EMBL" id="JAGYWB010000012">
    <property type="protein sequence ID" value="KAI0502148.1"/>
    <property type="molecule type" value="Genomic_DNA"/>
</dbReference>
<evidence type="ECO:0000313" key="2">
    <source>
        <dbReference type="Proteomes" id="UP000829196"/>
    </source>
</evidence>
<dbReference type="Proteomes" id="UP000829196">
    <property type="component" value="Unassembled WGS sequence"/>
</dbReference>
<name>A0A8T3B210_DENNO</name>
<gene>
    <name evidence="1" type="ORF">KFK09_017095</name>
</gene>
<proteinExistence type="predicted"/>